<keyword evidence="2" id="KW-1185">Reference proteome</keyword>
<dbReference type="EMBL" id="CP098023">
    <property type="protein sequence ID" value="WKD48566.1"/>
    <property type="molecule type" value="Genomic_DNA"/>
</dbReference>
<evidence type="ECO:0000313" key="1">
    <source>
        <dbReference type="EMBL" id="WKD48566.1"/>
    </source>
</evidence>
<name>A0ABY9E8B7_9GAMM</name>
<accession>A0ABY9E8B7</accession>
<dbReference type="Proteomes" id="UP001321520">
    <property type="component" value="Chromosome"/>
</dbReference>
<sequence length="150" mass="17109">MKLLIKNIALLVHFALFHSLVIIGLVISLSASSFAQAVNTTKPSATLKLSPKQCIALHYGQKCYVDIDVQWSANKKGAYCLFSSQQDLHLACWSEARQGHYAKEIVSNTNVIFYLTEKDDKQRVRLVAAELEMAWVYKKNVRSRLSWRMF</sequence>
<proteinExistence type="predicted"/>
<organism evidence="1 2">
    <name type="scientific">Microbulbifer spongiae</name>
    <dbReference type="NCBI Taxonomy" id="2944933"/>
    <lineage>
        <taxon>Bacteria</taxon>
        <taxon>Pseudomonadati</taxon>
        <taxon>Pseudomonadota</taxon>
        <taxon>Gammaproteobacteria</taxon>
        <taxon>Cellvibrionales</taxon>
        <taxon>Microbulbiferaceae</taxon>
        <taxon>Microbulbifer</taxon>
    </lineage>
</organism>
<protein>
    <submittedName>
        <fullName evidence="1">DUF3019 domain-containing protein</fullName>
    </submittedName>
</protein>
<dbReference type="InterPro" id="IPR021559">
    <property type="entry name" value="DUF3019"/>
</dbReference>
<dbReference type="Pfam" id="PF11456">
    <property type="entry name" value="DUF3019"/>
    <property type="match status" value="1"/>
</dbReference>
<evidence type="ECO:0000313" key="2">
    <source>
        <dbReference type="Proteomes" id="UP001321520"/>
    </source>
</evidence>
<reference evidence="1 2" key="1">
    <citation type="submission" date="2022-05" db="EMBL/GenBank/DDBJ databases">
        <title>Microbulbifer sp. nov., isolated from sponge.</title>
        <authorList>
            <person name="Gao L."/>
        </authorList>
    </citation>
    <scope>NUCLEOTIDE SEQUENCE [LARGE SCALE GENOMIC DNA]</scope>
    <source>
        <strain evidence="1 2">MI-G</strain>
    </source>
</reference>
<gene>
    <name evidence="1" type="ORF">M8T91_11600</name>
</gene>
<dbReference type="RefSeq" id="WP_301414328.1">
    <property type="nucleotide sequence ID" value="NZ_CP098023.1"/>
</dbReference>